<dbReference type="Pfam" id="PF05063">
    <property type="entry name" value="MT-A70"/>
    <property type="match status" value="1"/>
</dbReference>
<accession>A0A8H6U0W0</accession>
<dbReference type="GO" id="GO:0036396">
    <property type="term" value="C:RNA N6-methyladenosine methyltransferase complex"/>
    <property type="evidence" value="ECO:0007669"/>
    <property type="project" value="TreeGrafter"/>
</dbReference>
<dbReference type="GO" id="GO:0003729">
    <property type="term" value="F:mRNA binding"/>
    <property type="evidence" value="ECO:0007669"/>
    <property type="project" value="TreeGrafter"/>
</dbReference>
<dbReference type="PANTHER" id="PTHR13107">
    <property type="entry name" value="N6-ADENOSINE-METHYLTRANSFERASE NON-CATALYTIC SUBUNIT"/>
    <property type="match status" value="1"/>
</dbReference>
<proteinExistence type="inferred from homology"/>
<gene>
    <name evidence="5" type="ORF">MVEN_02577900</name>
</gene>
<dbReference type="AlphaFoldDB" id="A0A8H6U0W0"/>
<dbReference type="PROSITE" id="PS00092">
    <property type="entry name" value="N6_MTASE"/>
    <property type="match status" value="1"/>
</dbReference>
<dbReference type="EMBL" id="JACAZI010000039">
    <property type="protein sequence ID" value="KAF7326841.1"/>
    <property type="molecule type" value="Genomic_DNA"/>
</dbReference>
<keyword evidence="2" id="KW-0539">Nucleus</keyword>
<sequence>MATTTEVISSANDLLAAHSALILKVRTSQQAHRRQLRSLQFPPTEILELPLIPSPPPSPVDVDSPTAGLADVKFANYVPEEETIRNDYSQRYVDGGEWPQNWVLGADPEHRFEEYPKQQRLLNLKKASVNGHSVAPSYLPFSELQSLHPAKFDVILLDPPFSSSFTWEHLQELPIPALAADPSFVFLSGSAVAQARGSKAAEKSSQSGVTDGARTWSGSRPTTPRTEGQTDPPTSSLLTRTKQHCLIGIRGTVRRSTDSWFVHCNVDTDVIFWEGDPTDPTRKPPEMYTLIENFCLGTRRLELFGRVSSSLRRGWVTTLAPGQEDRLPQEGTVYSEDGAAASRWDQIDALRPKSPFRPGAQGANANPGGPVAMGMGGPRFAGGNRGGFGNQPSQGQGQNLGQGQMMGQPMIMGMGMNPIGVGMPMNNGVGVDGMMQWPGMMGGMGGVPMGAGGMGTPMMGQMGMGYGFNGAMAGGWADQNQFAMGDQGQYMEGQYMDGVWDEGMAGAMNMAGMNGGTGMNGGMNPMAARSMGGMNGGMGMGMGQQWGNGGAFGEGY</sequence>
<evidence type="ECO:0000313" key="6">
    <source>
        <dbReference type="Proteomes" id="UP000620124"/>
    </source>
</evidence>
<dbReference type="PANTHER" id="PTHR13107:SF0">
    <property type="entry name" value="N6-ADENOSINE-METHYLTRANSFERASE NON-CATALYTIC SUBUNIT"/>
    <property type="match status" value="1"/>
</dbReference>
<dbReference type="OrthoDB" id="14833at2759"/>
<dbReference type="GO" id="GO:0005634">
    <property type="term" value="C:nucleus"/>
    <property type="evidence" value="ECO:0007669"/>
    <property type="project" value="UniProtKB-SubCell"/>
</dbReference>
<reference evidence="5" key="1">
    <citation type="submission" date="2020-05" db="EMBL/GenBank/DDBJ databases">
        <title>Mycena genomes resolve the evolution of fungal bioluminescence.</title>
        <authorList>
            <person name="Tsai I.J."/>
        </authorList>
    </citation>
    <scope>NUCLEOTIDE SEQUENCE</scope>
    <source>
        <strain evidence="5">CCC161011</strain>
    </source>
</reference>
<comment type="caution">
    <text evidence="5">The sequence shown here is derived from an EMBL/GenBank/DDBJ whole genome shotgun (WGS) entry which is preliminary data.</text>
</comment>
<comment type="similarity">
    <text evidence="3">Belongs to the MT-A70-like family.</text>
</comment>
<dbReference type="PROSITE" id="PS51143">
    <property type="entry name" value="MT_A70"/>
    <property type="match status" value="1"/>
</dbReference>
<feature type="region of interest" description="Disordered" evidence="4">
    <location>
        <begin position="198"/>
        <end position="237"/>
    </location>
</feature>
<dbReference type="PROSITE" id="PS51592">
    <property type="entry name" value="SAM_MTA70L_2"/>
    <property type="match status" value="1"/>
</dbReference>
<dbReference type="InterPro" id="IPR045123">
    <property type="entry name" value="METTL14-like"/>
</dbReference>
<evidence type="ECO:0000256" key="1">
    <source>
        <dbReference type="ARBA" id="ARBA00004123"/>
    </source>
</evidence>
<comment type="subcellular location">
    <subcellularLocation>
        <location evidence="1">Nucleus</location>
    </subcellularLocation>
</comment>
<organism evidence="5 6">
    <name type="scientific">Mycena venus</name>
    <dbReference type="NCBI Taxonomy" id="2733690"/>
    <lineage>
        <taxon>Eukaryota</taxon>
        <taxon>Fungi</taxon>
        <taxon>Dikarya</taxon>
        <taxon>Basidiomycota</taxon>
        <taxon>Agaricomycotina</taxon>
        <taxon>Agaricomycetes</taxon>
        <taxon>Agaricomycetidae</taxon>
        <taxon>Agaricales</taxon>
        <taxon>Marasmiineae</taxon>
        <taxon>Mycenaceae</taxon>
        <taxon>Mycena</taxon>
    </lineage>
</organism>
<evidence type="ECO:0000256" key="2">
    <source>
        <dbReference type="ARBA" id="ARBA00023242"/>
    </source>
</evidence>
<evidence type="ECO:0000256" key="4">
    <source>
        <dbReference type="SAM" id="MobiDB-lite"/>
    </source>
</evidence>
<dbReference type="InterPro" id="IPR007757">
    <property type="entry name" value="MT-A70-like"/>
</dbReference>
<protein>
    <submittedName>
        <fullName evidence="5">Uncharacterized protein</fullName>
    </submittedName>
</protein>
<name>A0A8H6U0W0_9AGAR</name>
<dbReference type="Proteomes" id="UP000620124">
    <property type="component" value="Unassembled WGS sequence"/>
</dbReference>
<feature type="compositionally biased region" description="Polar residues" evidence="4">
    <location>
        <begin position="216"/>
        <end position="237"/>
    </location>
</feature>
<evidence type="ECO:0000256" key="3">
    <source>
        <dbReference type="PROSITE-ProRule" id="PRU00489"/>
    </source>
</evidence>
<dbReference type="GO" id="GO:0008168">
    <property type="term" value="F:methyltransferase activity"/>
    <property type="evidence" value="ECO:0007669"/>
    <property type="project" value="InterPro"/>
</dbReference>
<evidence type="ECO:0000313" key="5">
    <source>
        <dbReference type="EMBL" id="KAF7326841.1"/>
    </source>
</evidence>
<keyword evidence="6" id="KW-1185">Reference proteome</keyword>
<dbReference type="InterPro" id="IPR002052">
    <property type="entry name" value="DNA_methylase_N6_adenine_CS"/>
</dbReference>
<dbReference type="GO" id="GO:0032259">
    <property type="term" value="P:methylation"/>
    <property type="evidence" value="ECO:0007669"/>
    <property type="project" value="InterPro"/>
</dbReference>